<dbReference type="Pfam" id="PF11191">
    <property type="entry name" value="DUF2782"/>
    <property type="match status" value="1"/>
</dbReference>
<accession>A0A0Q0BX54</accession>
<sequence>MREPLTTKGQGYHAQGKSTDIDRPVGLLAFCPLFVVAAEDPPSAAPDVTIRTDGDRTIQEYRQNGFLYAVKITPKHGKPYFLVRADGTSPNFIRSDQPDMLIPQWEIFSW</sequence>
<dbReference type="InterPro" id="IPR021357">
    <property type="entry name" value="DUF2782"/>
</dbReference>
<evidence type="ECO:0000313" key="1">
    <source>
        <dbReference type="EMBL" id="RMO57972.1"/>
    </source>
</evidence>
<evidence type="ECO:0008006" key="3">
    <source>
        <dbReference type="Google" id="ProtNLM"/>
    </source>
</evidence>
<reference evidence="1 2" key="1">
    <citation type="submission" date="2018-08" db="EMBL/GenBank/DDBJ databases">
        <title>Recombination of ecologically and evolutionarily significant loci maintains genetic cohesion in the Pseudomonas syringae species complex.</title>
        <authorList>
            <person name="Dillon M."/>
            <person name="Thakur S."/>
            <person name="Almeida R.N.D."/>
            <person name="Weir B.S."/>
            <person name="Guttman D.S."/>
        </authorList>
    </citation>
    <scope>NUCLEOTIDE SEQUENCE [LARGE SCALE GENOMIC DNA]</scope>
    <source>
        <strain evidence="1 2">ICMP 4388</strain>
    </source>
</reference>
<dbReference type="Gene3D" id="2.20.130.30">
    <property type="entry name" value="Protein of unknown function DUF2782"/>
    <property type="match status" value="1"/>
</dbReference>
<proteinExistence type="predicted"/>
<gene>
    <name evidence="1" type="ORF">ALQ37_03788</name>
</gene>
<comment type="caution">
    <text evidence="1">The sequence shown here is derived from an EMBL/GenBank/DDBJ whole genome shotgun (WGS) entry which is preliminary data.</text>
</comment>
<organism evidence="1 2">
    <name type="scientific">Pseudomonas syringae pv. aptata</name>
    <dbReference type="NCBI Taxonomy" id="83167"/>
    <lineage>
        <taxon>Bacteria</taxon>
        <taxon>Pseudomonadati</taxon>
        <taxon>Pseudomonadota</taxon>
        <taxon>Gammaproteobacteria</taxon>
        <taxon>Pseudomonadales</taxon>
        <taxon>Pseudomonadaceae</taxon>
        <taxon>Pseudomonas</taxon>
        <taxon>Pseudomonas syringae</taxon>
    </lineage>
</organism>
<evidence type="ECO:0000313" key="2">
    <source>
        <dbReference type="Proteomes" id="UP000274541"/>
    </source>
</evidence>
<dbReference type="AlphaFoldDB" id="A0A0Q0BX54"/>
<dbReference type="EMBL" id="RBPX01000367">
    <property type="protein sequence ID" value="RMO57972.1"/>
    <property type="molecule type" value="Genomic_DNA"/>
</dbReference>
<name>A0A0Q0BX54_PSEAP</name>
<dbReference type="Proteomes" id="UP000274541">
    <property type="component" value="Unassembled WGS sequence"/>
</dbReference>
<protein>
    <recommendedName>
        <fullName evidence="3">DUF2782 domain-containing protein</fullName>
    </recommendedName>
</protein>